<protein>
    <submittedName>
        <fullName evidence="4">Alpha-S2-like casein A</fullName>
    </submittedName>
    <submittedName>
        <fullName evidence="5">HCG2036852</fullName>
    </submittedName>
</protein>
<evidence type="ECO:0000313" key="5">
    <source>
        <dbReference type="EMBL" id="EAX05608.1"/>
    </source>
</evidence>
<feature type="chain" id="PRO_5011949643" evidence="3">
    <location>
        <begin position="16"/>
        <end position="27"/>
    </location>
</feature>
<organism evidence="4">
    <name type="scientific">Homo sapiens</name>
    <name type="common">Human</name>
    <dbReference type="NCBI Taxonomy" id="9606"/>
    <lineage>
        <taxon>Eukaryota</taxon>
        <taxon>Metazoa</taxon>
        <taxon>Chordata</taxon>
        <taxon>Craniata</taxon>
        <taxon>Vertebrata</taxon>
        <taxon>Euteleostomi</taxon>
        <taxon>Mammalia</taxon>
        <taxon>Eutheria</taxon>
        <taxon>Euarchontoglires</taxon>
        <taxon>Primates</taxon>
        <taxon>Haplorrhini</taxon>
        <taxon>Catarrhini</taxon>
        <taxon>Hominidae</taxon>
        <taxon>Homo</taxon>
    </lineage>
</organism>
<proteinExistence type="evidence at transcript level"/>
<reference evidence="4" key="2">
    <citation type="journal article" date="2003" name="Genomics">
        <title>Multispecies comparative analysis of a mammalian-specific genomic domain encoding secretory proteins.</title>
        <authorList>
            <person name="Rijnkels M."/>
            <person name="Elnitski L."/>
            <person name="Miller W."/>
            <person name="Rosen J.M."/>
        </authorList>
    </citation>
    <scope>NUCLEOTIDE SEQUENCE</scope>
    <source>
        <tissue evidence="4">Lactating breast epithelium</tissue>
    </source>
</reference>
<dbReference type="AlphaFoldDB" id="Q8IUJ1"/>
<dbReference type="PROSITE" id="PS00306">
    <property type="entry name" value="CASEIN_ALPHA_BETA"/>
    <property type="match status" value="1"/>
</dbReference>
<dbReference type="InterPro" id="IPR031305">
    <property type="entry name" value="Casein_CS"/>
</dbReference>
<feature type="signal peptide" evidence="3">
    <location>
        <begin position="1"/>
        <end position="15"/>
    </location>
</feature>
<gene>
    <name evidence="4" type="primary">CSN1S2A</name>
    <name evidence="5" type="ORF">hCG_2036852</name>
</gene>
<evidence type="ECO:0000256" key="1">
    <source>
        <dbReference type="ARBA" id="ARBA00022729"/>
    </source>
</evidence>
<reference evidence="5" key="1">
    <citation type="journal article" date="2001" name="Science">
        <title>The sequence of the human genome.</title>
        <authorList>
            <person name="Venter J.C."/>
            <person name="Adams M.D."/>
            <person name="Myers E.W."/>
            <person name="Li P.W."/>
            <person name="Mural R.J."/>
            <person name="Sutton G.G."/>
            <person name="Smith H.O."/>
            <person name="Yandell M."/>
            <person name="Evans C.A."/>
            <person name="Holt R.A."/>
            <person name="Gocayne J.D."/>
            <person name="Amanatides P."/>
            <person name="Ballew R.M."/>
            <person name="Huson D.H."/>
            <person name="Wortman J.R."/>
            <person name="Zhang Q."/>
            <person name="Kodira C.D."/>
            <person name="Zheng X.H."/>
            <person name="Chen L."/>
            <person name="Skupski M."/>
            <person name="Subramanian G."/>
            <person name="Thomas P.D."/>
            <person name="Zhang J."/>
            <person name="Gabor Miklos G.L."/>
            <person name="Nelson C."/>
            <person name="Broder S."/>
            <person name="Clark A.G."/>
            <person name="Nadeau J."/>
            <person name="McKusick V.A."/>
            <person name="Zinder N."/>
            <person name="Levine A.J."/>
            <person name="Roberts R.J."/>
            <person name="Simon M."/>
            <person name="Slayman C."/>
            <person name="Hunkapiller M."/>
            <person name="Bolanos R."/>
            <person name="Delcher A."/>
            <person name="Dew I."/>
            <person name="Fasulo D."/>
            <person name="Flanigan M."/>
            <person name="Florea L."/>
            <person name="Halpern A."/>
            <person name="Hannenhalli S."/>
            <person name="Kravitz S."/>
            <person name="Levy S."/>
            <person name="Mobarry C."/>
            <person name="Reinert K."/>
            <person name="Remington K."/>
            <person name="Abu-Threideh J."/>
            <person name="Beasley E."/>
            <person name="Biddick K."/>
            <person name="Bonazzi V."/>
            <person name="Brandon R."/>
            <person name="Cargill M."/>
            <person name="Chandramouliswaran I."/>
            <person name="Charlab R."/>
            <person name="Chaturvedi K."/>
            <person name="Deng Z."/>
            <person name="Di Francesco V."/>
            <person name="Dunn P."/>
            <person name="Eilbeck K."/>
            <person name="Evangelista C."/>
            <person name="Gabrielian A.E."/>
            <person name="Gan W."/>
            <person name="Ge W."/>
            <person name="Gong F."/>
            <person name="Gu Z."/>
            <person name="Guan P."/>
            <person name="Heiman T.J."/>
            <person name="Higgins M.E."/>
            <person name="Ji R.R."/>
            <person name="Ke Z."/>
            <person name="Ketchum K.A."/>
            <person name="Lai Z."/>
            <person name="Lei Y."/>
            <person name="Li Z."/>
            <person name="Li J."/>
            <person name="Liang Y."/>
            <person name="Lin X."/>
            <person name="Lu F."/>
            <person name="Merkulov G.V."/>
            <person name="Milshina N."/>
            <person name="Moore H.M."/>
            <person name="Naik A.K."/>
            <person name="Narayan V.A."/>
            <person name="Neelam B."/>
            <person name="Nusskern D."/>
            <person name="Rusch D.B."/>
            <person name="Salzberg S."/>
            <person name="Shao W."/>
            <person name="Shue B."/>
            <person name="Sun J."/>
            <person name="Wang Z."/>
            <person name="Wang A."/>
            <person name="Wang X."/>
            <person name="Wang J."/>
            <person name="Wei M."/>
            <person name="Wides R."/>
            <person name="Xiao C."/>
            <person name="Yan C."/>
            <person name="Yao A."/>
            <person name="Ye J."/>
            <person name="Zhan M."/>
            <person name="Zhang W."/>
            <person name="Zhang H."/>
            <person name="Zhao Q."/>
            <person name="Zheng L."/>
            <person name="Zhong F."/>
            <person name="Zhong W."/>
            <person name="Zhu S."/>
            <person name="Zhao S."/>
            <person name="Gilbert D."/>
            <person name="Baumhueter S."/>
            <person name="Spier G."/>
            <person name="Carter C."/>
            <person name="Cravchik A."/>
            <person name="Woodage T."/>
            <person name="Ali F."/>
            <person name="An H."/>
            <person name="Awe A."/>
            <person name="Baldwin D."/>
            <person name="Baden H."/>
            <person name="Barnstead M."/>
            <person name="Barrow I."/>
            <person name="Beeson K."/>
            <person name="Busam D."/>
            <person name="Carver A."/>
            <person name="Center A."/>
            <person name="Cheng M.L."/>
            <person name="Curry L."/>
            <person name="Danaher S."/>
            <person name="Davenport L."/>
            <person name="Desilets R."/>
            <person name="Dietz S."/>
            <person name="Dodson K."/>
            <person name="Doup L."/>
            <person name="Ferriera S."/>
            <person name="Garg N."/>
            <person name="Gluecksmann A."/>
            <person name="Hart B."/>
            <person name="Haynes J."/>
            <person name="Haynes C."/>
            <person name="Heiner C."/>
            <person name="Hladun S."/>
            <person name="Hostin D."/>
            <person name="Houck J."/>
            <person name="Howland T."/>
            <person name="Ibegwam C."/>
            <person name="Johnson J."/>
            <person name="Kalush F."/>
            <person name="Kline L."/>
            <person name="Koduru S."/>
            <person name="Love A."/>
            <person name="Mann F."/>
            <person name="May D."/>
            <person name="McCawley S."/>
            <person name="McIntosh T."/>
            <person name="McMullen I."/>
            <person name="Moy M."/>
            <person name="Moy L."/>
            <person name="Murphy B."/>
            <person name="Nelson K."/>
            <person name="Pfannkoch C."/>
            <person name="Pratts E."/>
            <person name="Puri V."/>
            <person name="Qureshi H."/>
            <person name="Reardon M."/>
            <person name="Rodriguez R."/>
            <person name="Rogers Y.H."/>
            <person name="Romblad D."/>
            <person name="Ruhfel B."/>
            <person name="Scott R."/>
            <person name="Sitter C."/>
            <person name="Smallwood M."/>
            <person name="Stewart E."/>
            <person name="Strong R."/>
            <person name="Suh E."/>
            <person name="Thomas R."/>
            <person name="Tint N.N."/>
            <person name="Tse S."/>
            <person name="Vech C."/>
            <person name="Wang G."/>
            <person name="Wetter J."/>
            <person name="Williams S."/>
            <person name="Williams M."/>
            <person name="Windsor S."/>
            <person name="Winn-Deen E."/>
            <person name="Wolfe K."/>
            <person name="Zaveri J."/>
            <person name="Zaveri K."/>
            <person name="Abril J.F."/>
            <person name="Guigo R."/>
            <person name="Campbell M.J."/>
            <person name="Sjolander K.V."/>
            <person name="Karlak B."/>
            <person name="Kejariwal A."/>
            <person name="Mi H."/>
            <person name="Lazareva B."/>
            <person name="Hatton T."/>
            <person name="Narechania A."/>
            <person name="Diemer K."/>
            <person name="Muruganujan A."/>
            <person name="Guo N."/>
            <person name="Sato S."/>
            <person name="Bafna V."/>
            <person name="Istrail S."/>
            <person name="Lippert R."/>
            <person name="Schwartz R."/>
            <person name="Walenz B."/>
            <person name="Yooseph S."/>
            <person name="Allen D."/>
            <person name="Basu A."/>
            <person name="Baxendale J."/>
            <person name="Blick L."/>
            <person name="Caminha M."/>
            <person name="Carnes-Stine J."/>
            <person name="Caulk P."/>
            <person name="Chiang Y.H."/>
            <person name="Coyne M."/>
            <person name="Dahlke C."/>
            <person name="Mays A."/>
            <person name="Dombroski M."/>
            <person name="Donnelly M."/>
            <person name="Ely D."/>
            <person name="Esparham S."/>
            <person name="Fosler C."/>
            <person name="Gire H."/>
            <person name="Glanowski S."/>
            <person name="Glasser K."/>
            <person name="Glodek A."/>
            <person name="Gorokhov M."/>
            <person name="Graham K."/>
            <person name="Gropman B."/>
            <person name="Harris M."/>
            <person name="Heil J."/>
            <person name="Henderson S."/>
            <person name="Hoover J."/>
            <person name="Jennings D."/>
            <person name="Jordan C."/>
            <person name="Jordan J."/>
            <person name="Kasha J."/>
            <person name="Kagan L."/>
            <person name="Kraft C."/>
            <person name="Levitsky A."/>
            <person name="Lewis M."/>
            <person name="Liu X."/>
            <person name="Lopez J."/>
            <person name="Ma D."/>
            <person name="Majoros W."/>
            <person name="McDaniel J."/>
            <person name="Murphy S."/>
            <person name="Newman M."/>
            <person name="Nguyen T."/>
            <person name="Nguyen N."/>
            <person name="Nodell M."/>
            <person name="Pan S."/>
            <person name="Peck J."/>
            <person name="Peterson M."/>
            <person name="Rowe W."/>
            <person name="Sanders R."/>
            <person name="Scott J."/>
            <person name="Simpson M."/>
            <person name="Smith T."/>
            <person name="Sprague A."/>
            <person name="Stockwell T."/>
            <person name="Turner R."/>
            <person name="Venter E."/>
            <person name="Wang M."/>
            <person name="Wen M."/>
            <person name="Wu D."/>
            <person name="Wu M."/>
            <person name="Xia A."/>
            <person name="Zandieh A."/>
            <person name="Zhu X."/>
        </authorList>
    </citation>
    <scope>NUCLEOTIDE SEQUENCE</scope>
</reference>
<evidence type="ECO:0000313" key="4">
    <source>
        <dbReference type="EMBL" id="AAN85580.1"/>
    </source>
</evidence>
<evidence type="ECO:0000256" key="2">
    <source>
        <dbReference type="ARBA" id="ARBA00022743"/>
    </source>
</evidence>
<reference evidence="5" key="3">
    <citation type="submission" date="2005-07" db="EMBL/GenBank/DDBJ databases">
        <authorList>
            <person name="Mural R.J."/>
            <person name="Istrail S."/>
            <person name="Sutton G."/>
            <person name="Florea L."/>
            <person name="Halpern A.L."/>
            <person name="Mobarry C.M."/>
            <person name="Lippert R."/>
            <person name="Walenz B."/>
            <person name="Shatkay H."/>
            <person name="Dew I."/>
            <person name="Miller J.R."/>
            <person name="Flanigan M.J."/>
            <person name="Edwards N.J."/>
            <person name="Bolanos R."/>
            <person name="Fasulo D."/>
            <person name="Halldorsson B.V."/>
            <person name="Hannenhalli S."/>
            <person name="Turner R."/>
            <person name="Yooseph S."/>
            <person name="Lu F."/>
            <person name="Nusskern D.R."/>
            <person name="Shue B.C."/>
            <person name="Zheng X.H."/>
            <person name="Zhong F."/>
            <person name="Delcher A.L."/>
            <person name="Huson D.H."/>
            <person name="Kravitz S.A."/>
            <person name="Mouchard L."/>
            <person name="Reinert K."/>
            <person name="Remington K.A."/>
            <person name="Clark A.G."/>
            <person name="Waterman M.S."/>
            <person name="Eichler E.E."/>
            <person name="Adams M.D."/>
            <person name="Hunkapiller M.W."/>
            <person name="Myers E.W."/>
            <person name="Venter J.C."/>
        </authorList>
    </citation>
    <scope>NUCLEOTIDE SEQUENCE</scope>
</reference>
<dbReference type="EMBL" id="CH471057">
    <property type="protein sequence ID" value="EAX05608.1"/>
    <property type="molecule type" value="Genomic_DNA"/>
</dbReference>
<accession>Q8IUJ1</accession>
<dbReference type="ChiTaRS" id="CSN1S2AP">
    <property type="organism name" value="human"/>
</dbReference>
<name>Q8IUJ1_HUMAN</name>
<dbReference type="EMBL" id="AY154892">
    <property type="protein sequence ID" value="AAN85580.1"/>
    <property type="molecule type" value="mRNA"/>
</dbReference>
<keyword evidence="2" id="KW-0494">Milk protein</keyword>
<dbReference type="Allergome" id="1064">
    <property type="allergen name" value="Hom s 8"/>
</dbReference>
<dbReference type="GO" id="GO:0005576">
    <property type="term" value="C:extracellular region"/>
    <property type="evidence" value="ECO:0007669"/>
    <property type="project" value="UniProtKB-ARBA"/>
</dbReference>
<sequence length="27" mass="3035">MKFFIFTCLLAVALAHHEIKHSSSSSE</sequence>
<evidence type="ECO:0000256" key="3">
    <source>
        <dbReference type="SAM" id="SignalP"/>
    </source>
</evidence>
<keyword evidence="1 3" id="KW-0732">Signal</keyword>